<name>A0AC35F6M8_9BILA</name>
<accession>A0AC35F6M8</accession>
<proteinExistence type="predicted"/>
<sequence length="525" mass="61322">MSKPKRFSVDHWQTSLVTRINNAKDALSELWDEMALSEEQRKERLQDSEKLVFDLLDNMVKYEQQQLEEVKRKCLQYRQECEELRHELGLGPLPEAVIPKGLAPSGNWLKNECKALMKKKKERMTEQLQIFGEVKEASCDRVGWDIGSIDNISTHIVPSSRIMEWKKQKIEADATYNVRIEKIRELQSTIRRIVNHIGRKEFADNDLMLVDMDYDKYESVLSEEIVQHFIDLHTRAQQSYTQWFENIQFEYDELMVQLQDLWEACVVAECDRFFPKTFNPEIQTVDDIENLRNEIAQLKLKYAEGKIIYDKLREWLAIWKEKLQYEEESNLKDKYNNRGGSLQARLKRETQLKNLVPRVLSELESLCDEHAKTHENIPTAGPGRMHAAEYARWLVQSHEDEKRIDKETKEDQKRAQLAQESRFGVSPSPSKRTLHQTIKTPASIRKTPRKQMFGLNGSKTLQASVIEPVSTPIDGPKTSSPKDLIYHSPRRHLFSPALSSIPSSPLSAQRQQHQPPKSPSRPWRY</sequence>
<dbReference type="WBParaSite" id="PS1159_v2.g14420.t1">
    <property type="protein sequence ID" value="PS1159_v2.g14420.t1"/>
    <property type="gene ID" value="PS1159_v2.g14420"/>
</dbReference>
<reference evidence="2" key="1">
    <citation type="submission" date="2022-11" db="UniProtKB">
        <authorList>
            <consortium name="WormBaseParasite"/>
        </authorList>
    </citation>
    <scope>IDENTIFICATION</scope>
</reference>
<evidence type="ECO:0000313" key="2">
    <source>
        <dbReference type="WBParaSite" id="PS1159_v2.g14420.t1"/>
    </source>
</evidence>
<dbReference type="Proteomes" id="UP000887580">
    <property type="component" value="Unplaced"/>
</dbReference>
<evidence type="ECO:0000313" key="1">
    <source>
        <dbReference type="Proteomes" id="UP000887580"/>
    </source>
</evidence>
<organism evidence="1 2">
    <name type="scientific">Panagrolaimus sp. PS1159</name>
    <dbReference type="NCBI Taxonomy" id="55785"/>
    <lineage>
        <taxon>Eukaryota</taxon>
        <taxon>Metazoa</taxon>
        <taxon>Ecdysozoa</taxon>
        <taxon>Nematoda</taxon>
        <taxon>Chromadorea</taxon>
        <taxon>Rhabditida</taxon>
        <taxon>Tylenchina</taxon>
        <taxon>Panagrolaimomorpha</taxon>
        <taxon>Panagrolaimoidea</taxon>
        <taxon>Panagrolaimidae</taxon>
        <taxon>Panagrolaimus</taxon>
    </lineage>
</organism>
<protein>
    <submittedName>
        <fullName evidence="2">Protein regulator of cytokinesis 1</fullName>
    </submittedName>
</protein>